<accession>A0A4P8XI77</accession>
<name>A0A4P8XI77_9BACL</name>
<evidence type="ECO:0000313" key="1">
    <source>
        <dbReference type="EMBL" id="QCT02297.1"/>
    </source>
</evidence>
<sequence>MGRRIAVQQRDKDKTLTEGVLKSWDTVQERMILSPGEVSIPFHLVAKVEPSDHAPALNGIGYIIQHSIQFDNAVYFRSSVMVWKGDTLTAYQETLTAHDRDTVTLSNGLRLRKDEHCFVVRSLRGKA</sequence>
<proteinExistence type="predicted"/>
<keyword evidence="2" id="KW-1185">Reference proteome</keyword>
<dbReference type="AlphaFoldDB" id="A0A4P8XI77"/>
<gene>
    <name evidence="1" type="ORF">E6C60_1581</name>
</gene>
<protein>
    <submittedName>
        <fullName evidence="1">Uncharacterized protein</fullName>
    </submittedName>
</protein>
<organism evidence="1 2">
    <name type="scientific">Paenibacillus algicola</name>
    <dbReference type="NCBI Taxonomy" id="2565926"/>
    <lineage>
        <taxon>Bacteria</taxon>
        <taxon>Bacillati</taxon>
        <taxon>Bacillota</taxon>
        <taxon>Bacilli</taxon>
        <taxon>Bacillales</taxon>
        <taxon>Paenibacillaceae</taxon>
        <taxon>Paenibacillus</taxon>
    </lineage>
</organism>
<dbReference type="Proteomes" id="UP000300879">
    <property type="component" value="Chromosome"/>
</dbReference>
<dbReference type="EMBL" id="CP040396">
    <property type="protein sequence ID" value="QCT02297.1"/>
    <property type="molecule type" value="Genomic_DNA"/>
</dbReference>
<reference evidence="1 2" key="1">
    <citation type="submission" date="2019-05" db="EMBL/GenBank/DDBJ databases">
        <authorList>
            <person name="Chen C."/>
        </authorList>
    </citation>
    <scope>NUCLEOTIDE SEQUENCE [LARGE SCALE GENOMIC DNA]</scope>
    <source>
        <strain evidence="1 2">HB172198</strain>
    </source>
</reference>
<dbReference type="KEGG" id="palo:E6C60_1581"/>
<evidence type="ECO:0000313" key="2">
    <source>
        <dbReference type="Proteomes" id="UP000300879"/>
    </source>
</evidence>